<evidence type="ECO:0008006" key="3">
    <source>
        <dbReference type="Google" id="ProtNLM"/>
    </source>
</evidence>
<evidence type="ECO:0000256" key="1">
    <source>
        <dbReference type="SAM" id="MobiDB-lite"/>
    </source>
</evidence>
<dbReference type="AlphaFoldDB" id="A0A1D6G865"/>
<feature type="compositionally biased region" description="Basic and acidic residues" evidence="1">
    <location>
        <begin position="347"/>
        <end position="358"/>
    </location>
</feature>
<reference evidence="2" key="1">
    <citation type="submission" date="2015-12" db="EMBL/GenBank/DDBJ databases">
        <title>Update maize B73 reference genome by single molecule sequencing technologies.</title>
        <authorList>
            <consortium name="Maize Genome Sequencing Project"/>
            <person name="Ware D."/>
        </authorList>
    </citation>
    <scope>NUCLEOTIDE SEQUENCE</scope>
    <source>
        <tissue evidence="2">Seedling</tissue>
    </source>
</reference>
<feature type="compositionally biased region" description="Acidic residues" evidence="1">
    <location>
        <begin position="377"/>
        <end position="426"/>
    </location>
</feature>
<feature type="region of interest" description="Disordered" evidence="1">
    <location>
        <begin position="337"/>
        <end position="464"/>
    </location>
</feature>
<evidence type="ECO:0000313" key="2">
    <source>
        <dbReference type="EMBL" id="AQK99340.1"/>
    </source>
</evidence>
<sequence length="479" mass="53278">MWKTIGKRSTWGTADGDRLEQRLGEDKVKILEQAFMEAADNALPHPMEDAYLEACHTNNMEWKMCIYGADCSEISLVQVRGSGMLKDSACHELDKIRSLKRPYIKRVQDRHKETINCLKRNTIEMEGYIRPLDVVIIVLQYIPCSDDQHSDGVADDHPSDSLFSPTYHHHKEVYVAVSIGLDVKPGSTVKCEPGYGFMLHLSQNPHIQFDLVFDKEFELSHTSKTTIVFFTGYKVEQPFKEDGYPFLFSIELVLFQVEVIRTFFVSLTSCLPSSTMDLDSEDEDEELNVPVVKENGKAGGKIQKSQEKAIFTDIFNNDLGGPYAFLEFNSLIKRTAQASPHGANHTGKADGKKQKSQEKAVPAASKSSPASKKSKDDDDSDEDETDDSNEDETDDSDEGEGLSPEEGDDDDSSDEDDTSDDEEEDTSTPKKHEAGKKRAAESFVLKTPLSDKKAKVATPSAQKTGVPLNGLTKLSSKIV</sequence>
<feature type="compositionally biased region" description="Basic and acidic residues" evidence="1">
    <location>
        <begin position="427"/>
        <end position="440"/>
    </location>
</feature>
<accession>A0A1D6G865</accession>
<dbReference type="EMBL" id="CM000784">
    <property type="protein sequence ID" value="AQK99340.1"/>
    <property type="molecule type" value="Genomic_DNA"/>
</dbReference>
<dbReference type="InParanoid" id="A0A1D6G865"/>
<protein>
    <recommendedName>
        <fullName evidence="3">Histone deacetylase HDT1</fullName>
    </recommendedName>
</protein>
<gene>
    <name evidence="2" type="ORF">ZEAMMB73_Zm00001d012323</name>
</gene>
<dbReference type="ExpressionAtlas" id="A0A1D6G865">
    <property type="expression patterns" value="baseline"/>
</dbReference>
<organism evidence="2">
    <name type="scientific">Zea mays</name>
    <name type="common">Maize</name>
    <dbReference type="NCBI Taxonomy" id="4577"/>
    <lineage>
        <taxon>Eukaryota</taxon>
        <taxon>Viridiplantae</taxon>
        <taxon>Streptophyta</taxon>
        <taxon>Embryophyta</taxon>
        <taxon>Tracheophyta</taxon>
        <taxon>Spermatophyta</taxon>
        <taxon>Magnoliopsida</taxon>
        <taxon>Liliopsida</taxon>
        <taxon>Poales</taxon>
        <taxon>Poaceae</taxon>
        <taxon>PACMAD clade</taxon>
        <taxon>Panicoideae</taxon>
        <taxon>Andropogonodae</taxon>
        <taxon>Andropogoneae</taxon>
        <taxon>Tripsacinae</taxon>
        <taxon>Zea</taxon>
    </lineage>
</organism>
<name>A0A1D6G865_MAIZE</name>
<dbReference type="STRING" id="4577.A0A1D6G865"/>
<proteinExistence type="predicted"/>